<dbReference type="SUPFAM" id="SSF52047">
    <property type="entry name" value="RNI-like"/>
    <property type="match status" value="1"/>
</dbReference>
<evidence type="ECO:0000259" key="1">
    <source>
        <dbReference type="Pfam" id="PF24758"/>
    </source>
</evidence>
<dbReference type="PANTHER" id="PTHR34709:SF72">
    <property type="entry name" value="OS07G0130000 PROTEIN"/>
    <property type="match status" value="1"/>
</dbReference>
<sequence length="397" mass="44623">MATTDGQDGGTTDRISGLSDDLLHSILLRLGSTPEVARTSVLGRRRRRVWAALPELTFCYGDESPWSSEPVCRRIDHALAACSAPAVDRLAISLPRTWTHFPMYRIARWLRFASQRLTGELRLSMDPHNYHDRKAMVLPPCARATCIRLDLCGNTLRFELASGGAFTALSTLRIQQGCMDGRELEDVVSSRCPGLKELALGSVFLEGAPSLCIRSDSLEHLEIFDDLGLRDDRLEVTAPKLRSLTIRCCLPDDTRIVAPMLSEVCWDGYLYDYDPSCHHLVDVGRHLRRLAIETNSPAAALMKLFDTIEDLDLTVDIPEGVKEYRSFLKDINNVAKCEVLLVTFIGEEHVFRPTMLHLLKKCTRIRKLEVFLGSSEDEEQSFLSIALPLSLAREFYS</sequence>
<name>A0A3L6P9N5_PANMI</name>
<accession>A0A3L6P9N5</accession>
<evidence type="ECO:0000313" key="3">
    <source>
        <dbReference type="Proteomes" id="UP000275267"/>
    </source>
</evidence>
<protein>
    <recommendedName>
        <fullName evidence="1">F-box/LRR-repeat protein 15/At3g58940/PEG3-like LRR domain-containing protein</fullName>
    </recommendedName>
</protein>
<dbReference type="EMBL" id="PQIB02000161">
    <property type="protein sequence ID" value="RLM52715.1"/>
    <property type="molecule type" value="Genomic_DNA"/>
</dbReference>
<gene>
    <name evidence="2" type="ORF">C2845_PMPSC042092</name>
</gene>
<keyword evidence="3" id="KW-1185">Reference proteome</keyword>
<comment type="caution">
    <text evidence="2">The sequence shown here is derived from an EMBL/GenBank/DDBJ whole genome shotgun (WGS) entry which is preliminary data.</text>
</comment>
<organism evidence="2 3">
    <name type="scientific">Panicum miliaceum</name>
    <name type="common">Proso millet</name>
    <name type="synonym">Broomcorn millet</name>
    <dbReference type="NCBI Taxonomy" id="4540"/>
    <lineage>
        <taxon>Eukaryota</taxon>
        <taxon>Viridiplantae</taxon>
        <taxon>Streptophyta</taxon>
        <taxon>Embryophyta</taxon>
        <taxon>Tracheophyta</taxon>
        <taxon>Spermatophyta</taxon>
        <taxon>Magnoliopsida</taxon>
        <taxon>Liliopsida</taxon>
        <taxon>Poales</taxon>
        <taxon>Poaceae</taxon>
        <taxon>PACMAD clade</taxon>
        <taxon>Panicoideae</taxon>
        <taxon>Panicodae</taxon>
        <taxon>Paniceae</taxon>
        <taxon>Panicinae</taxon>
        <taxon>Panicum</taxon>
        <taxon>Panicum sect. Panicum</taxon>
    </lineage>
</organism>
<proteinExistence type="predicted"/>
<reference evidence="3" key="1">
    <citation type="journal article" date="2019" name="Nat. Commun.">
        <title>The genome of broomcorn millet.</title>
        <authorList>
            <person name="Zou C."/>
            <person name="Miki D."/>
            <person name="Li D."/>
            <person name="Tang Q."/>
            <person name="Xiao L."/>
            <person name="Rajput S."/>
            <person name="Deng P."/>
            <person name="Jia W."/>
            <person name="Huang R."/>
            <person name="Zhang M."/>
            <person name="Sun Y."/>
            <person name="Hu J."/>
            <person name="Fu X."/>
            <person name="Schnable P.S."/>
            <person name="Li F."/>
            <person name="Zhang H."/>
            <person name="Feng B."/>
            <person name="Zhu X."/>
            <person name="Liu R."/>
            <person name="Schnable J.C."/>
            <person name="Zhu J.-K."/>
            <person name="Zhang H."/>
        </authorList>
    </citation>
    <scope>NUCLEOTIDE SEQUENCE [LARGE SCALE GENOMIC DNA]</scope>
</reference>
<dbReference type="Proteomes" id="UP000275267">
    <property type="component" value="Unassembled WGS sequence"/>
</dbReference>
<feature type="domain" description="F-box/LRR-repeat protein 15/At3g58940/PEG3-like LRR" evidence="1">
    <location>
        <begin position="107"/>
        <end position="251"/>
    </location>
</feature>
<dbReference type="InterPro" id="IPR055312">
    <property type="entry name" value="FBL15-like"/>
</dbReference>
<dbReference type="InterPro" id="IPR055411">
    <property type="entry name" value="LRR_FXL15/At3g58940/PEG3-like"/>
</dbReference>
<evidence type="ECO:0000313" key="2">
    <source>
        <dbReference type="EMBL" id="RLM52715.1"/>
    </source>
</evidence>
<dbReference type="OrthoDB" id="665577at2759"/>
<dbReference type="AlphaFoldDB" id="A0A3L6P9N5"/>
<dbReference type="Pfam" id="PF24758">
    <property type="entry name" value="LRR_At5g56370"/>
    <property type="match status" value="1"/>
</dbReference>
<dbReference type="STRING" id="4540.A0A3L6P9N5"/>
<dbReference type="PANTHER" id="PTHR34709">
    <property type="entry name" value="OS10G0396666 PROTEIN"/>
    <property type="match status" value="1"/>
</dbReference>